<dbReference type="Proteomes" id="UP000297245">
    <property type="component" value="Unassembled WGS sequence"/>
</dbReference>
<dbReference type="AlphaFoldDB" id="A0A4S8KIE8"/>
<dbReference type="OrthoDB" id="3253976at2759"/>
<dbReference type="EMBL" id="ML182713">
    <property type="protein sequence ID" value="THU75187.1"/>
    <property type="molecule type" value="Genomic_DNA"/>
</dbReference>
<proteinExistence type="predicted"/>
<feature type="non-terminal residue" evidence="1">
    <location>
        <position position="124"/>
    </location>
</feature>
<accession>A0A4S8KIE8</accession>
<organism evidence="1 2">
    <name type="scientific">Dendrothele bispora (strain CBS 962.96)</name>
    <dbReference type="NCBI Taxonomy" id="1314807"/>
    <lineage>
        <taxon>Eukaryota</taxon>
        <taxon>Fungi</taxon>
        <taxon>Dikarya</taxon>
        <taxon>Basidiomycota</taxon>
        <taxon>Agaricomycotina</taxon>
        <taxon>Agaricomycetes</taxon>
        <taxon>Agaricomycetidae</taxon>
        <taxon>Agaricales</taxon>
        <taxon>Agaricales incertae sedis</taxon>
        <taxon>Dendrothele</taxon>
    </lineage>
</organism>
<sequence length="124" mass="13783">METALGGEESAVDDFATFLLRTLNYEQDGDRVIRTRTELSMTMCGATVYAKPDISVVDRNTNSLLQVQEDKVSLLRTSNRQNPEPQLVAEMLAAFYNINLTRGMQGKDLLNSKLIPGITMRGVV</sequence>
<reference evidence="1 2" key="1">
    <citation type="journal article" date="2019" name="Nat. Ecol. Evol.">
        <title>Megaphylogeny resolves global patterns of mushroom evolution.</title>
        <authorList>
            <person name="Varga T."/>
            <person name="Krizsan K."/>
            <person name="Foldi C."/>
            <person name="Dima B."/>
            <person name="Sanchez-Garcia M."/>
            <person name="Sanchez-Ramirez S."/>
            <person name="Szollosi G.J."/>
            <person name="Szarkandi J.G."/>
            <person name="Papp V."/>
            <person name="Albert L."/>
            <person name="Andreopoulos W."/>
            <person name="Angelini C."/>
            <person name="Antonin V."/>
            <person name="Barry K.W."/>
            <person name="Bougher N.L."/>
            <person name="Buchanan P."/>
            <person name="Buyck B."/>
            <person name="Bense V."/>
            <person name="Catcheside P."/>
            <person name="Chovatia M."/>
            <person name="Cooper J."/>
            <person name="Damon W."/>
            <person name="Desjardin D."/>
            <person name="Finy P."/>
            <person name="Geml J."/>
            <person name="Haridas S."/>
            <person name="Hughes K."/>
            <person name="Justo A."/>
            <person name="Karasinski D."/>
            <person name="Kautmanova I."/>
            <person name="Kiss B."/>
            <person name="Kocsube S."/>
            <person name="Kotiranta H."/>
            <person name="LaButti K.M."/>
            <person name="Lechner B.E."/>
            <person name="Liimatainen K."/>
            <person name="Lipzen A."/>
            <person name="Lukacs Z."/>
            <person name="Mihaltcheva S."/>
            <person name="Morgado L.N."/>
            <person name="Niskanen T."/>
            <person name="Noordeloos M.E."/>
            <person name="Ohm R.A."/>
            <person name="Ortiz-Santana B."/>
            <person name="Ovrebo C."/>
            <person name="Racz N."/>
            <person name="Riley R."/>
            <person name="Savchenko A."/>
            <person name="Shiryaev A."/>
            <person name="Soop K."/>
            <person name="Spirin V."/>
            <person name="Szebenyi C."/>
            <person name="Tomsovsky M."/>
            <person name="Tulloss R.E."/>
            <person name="Uehling J."/>
            <person name="Grigoriev I.V."/>
            <person name="Vagvolgyi C."/>
            <person name="Papp T."/>
            <person name="Martin F.M."/>
            <person name="Miettinen O."/>
            <person name="Hibbett D.S."/>
            <person name="Nagy L.G."/>
        </authorList>
    </citation>
    <scope>NUCLEOTIDE SEQUENCE [LARGE SCALE GENOMIC DNA]</scope>
    <source>
        <strain evidence="1 2">CBS 962.96</strain>
    </source>
</reference>
<evidence type="ECO:0000313" key="1">
    <source>
        <dbReference type="EMBL" id="THU75187.1"/>
    </source>
</evidence>
<protein>
    <submittedName>
        <fullName evidence="1">Uncharacterized protein</fullName>
    </submittedName>
</protein>
<gene>
    <name evidence="1" type="ORF">K435DRAFT_707560</name>
</gene>
<name>A0A4S8KIE8_DENBC</name>
<keyword evidence="2" id="KW-1185">Reference proteome</keyword>
<evidence type="ECO:0000313" key="2">
    <source>
        <dbReference type="Proteomes" id="UP000297245"/>
    </source>
</evidence>